<protein>
    <recommendedName>
        <fullName evidence="13">Lipoprotein receptor</fullName>
    </recommendedName>
</protein>
<name>A0AAV5SSD0_9BILA</name>
<keyword evidence="9" id="KW-0325">Glycoprotein</keyword>
<evidence type="ECO:0000256" key="9">
    <source>
        <dbReference type="ARBA" id="ARBA00023180"/>
    </source>
</evidence>
<keyword evidence="5" id="KW-0677">Repeat</keyword>
<dbReference type="PANTHER" id="PTHR24270">
    <property type="entry name" value="LOW-DENSITY LIPOPROTEIN RECEPTOR-RELATED"/>
    <property type="match status" value="1"/>
</dbReference>
<evidence type="ECO:0000256" key="7">
    <source>
        <dbReference type="ARBA" id="ARBA00023136"/>
    </source>
</evidence>
<dbReference type="PROSITE" id="PS01209">
    <property type="entry name" value="LDLRA_1"/>
    <property type="match status" value="1"/>
</dbReference>
<comment type="subcellular location">
    <subcellularLocation>
        <location evidence="2">Endomembrane system</location>
    </subcellularLocation>
    <subcellularLocation>
        <location evidence="1">Membrane</location>
        <topology evidence="1">Single-pass membrane protein</topology>
    </subcellularLocation>
</comment>
<dbReference type="Pfam" id="PF00057">
    <property type="entry name" value="Ldl_recept_a"/>
    <property type="match status" value="4"/>
</dbReference>
<comment type="caution">
    <text evidence="11">The sequence shown here is derived from an EMBL/GenBank/DDBJ whole genome shotgun (WGS) entry which is preliminary data.</text>
</comment>
<evidence type="ECO:0000256" key="10">
    <source>
        <dbReference type="PROSITE-ProRule" id="PRU00124"/>
    </source>
</evidence>
<accession>A0AAV5SSD0</accession>
<dbReference type="CDD" id="cd00112">
    <property type="entry name" value="LDLa"/>
    <property type="match status" value="3"/>
</dbReference>
<dbReference type="InterPro" id="IPR036055">
    <property type="entry name" value="LDL_receptor-like_sf"/>
</dbReference>
<evidence type="ECO:0000256" key="8">
    <source>
        <dbReference type="ARBA" id="ARBA00023157"/>
    </source>
</evidence>
<feature type="disulfide bond" evidence="10">
    <location>
        <begin position="112"/>
        <end position="130"/>
    </location>
</feature>
<evidence type="ECO:0000256" key="6">
    <source>
        <dbReference type="ARBA" id="ARBA00022989"/>
    </source>
</evidence>
<evidence type="ECO:0000313" key="12">
    <source>
        <dbReference type="Proteomes" id="UP001432027"/>
    </source>
</evidence>
<evidence type="ECO:0000256" key="5">
    <source>
        <dbReference type="ARBA" id="ARBA00022737"/>
    </source>
</evidence>
<dbReference type="InterPro" id="IPR023415">
    <property type="entry name" value="LDLR_class-A_CS"/>
</dbReference>
<dbReference type="FunFam" id="4.10.400.10:FF:000034">
    <property type="entry name" value="Low-density lipoprotein receptor-related protein 2"/>
    <property type="match status" value="1"/>
</dbReference>
<reference evidence="11" key="1">
    <citation type="submission" date="2023-10" db="EMBL/GenBank/DDBJ databases">
        <title>Genome assembly of Pristionchus species.</title>
        <authorList>
            <person name="Yoshida K."/>
            <person name="Sommer R.J."/>
        </authorList>
    </citation>
    <scope>NUCLEOTIDE SEQUENCE</scope>
    <source>
        <strain evidence="11">RS0144</strain>
    </source>
</reference>
<feature type="disulfide bond" evidence="10">
    <location>
        <begin position="219"/>
        <end position="234"/>
    </location>
</feature>
<sequence length="367" mass="40484">MHQMMKQKRKYQRARQDDWNTDVDCAADELHCPHTELCIPKRLMCDGVSDCFTESVDERNCTACNNGAKKCELTGTCIPSASLCNGVKDRSDGSDEHDCECAQCMGPDRALCSNGRCISSKYVCDGVIDCEDASDEQHCPTSCGAMVNATSALPPIVNCESGNYPYASTRHLLADVCIGKASHCPSNELCPEGCDDRVSFICKERWSSSEQCIPKSKVCDGKNDCWYGEDEKDCLKACQKYPFFMRVNQKRSKCISMESRCDGVFDFADGSNEKNCEKCPSTAFRCDGGCIPSSSRCDAVKDCKDGSDEKNCSCEDCTSGRLDTYSCEATRTCLKRSDACGRGPRSLCPRPTPRDELFCVGEARRNK</sequence>
<keyword evidence="8 10" id="KW-1015">Disulfide bond</keyword>
<keyword evidence="4" id="KW-0732">Signal</keyword>
<dbReference type="InterPro" id="IPR002172">
    <property type="entry name" value="LDrepeatLR_classA_rpt"/>
</dbReference>
<organism evidence="11 12">
    <name type="scientific">Pristionchus entomophagus</name>
    <dbReference type="NCBI Taxonomy" id="358040"/>
    <lineage>
        <taxon>Eukaryota</taxon>
        <taxon>Metazoa</taxon>
        <taxon>Ecdysozoa</taxon>
        <taxon>Nematoda</taxon>
        <taxon>Chromadorea</taxon>
        <taxon>Rhabditida</taxon>
        <taxon>Rhabditina</taxon>
        <taxon>Diplogasteromorpha</taxon>
        <taxon>Diplogasteroidea</taxon>
        <taxon>Neodiplogasteridae</taxon>
        <taxon>Pristionchus</taxon>
    </lineage>
</organism>
<feature type="disulfide bond" evidence="10">
    <location>
        <begin position="84"/>
        <end position="99"/>
    </location>
</feature>
<keyword evidence="6" id="KW-1133">Transmembrane helix</keyword>
<dbReference type="PROSITE" id="PS50068">
    <property type="entry name" value="LDLRA_2"/>
    <property type="match status" value="5"/>
</dbReference>
<dbReference type="AlphaFoldDB" id="A0AAV5SSD0"/>
<evidence type="ECO:0000256" key="3">
    <source>
        <dbReference type="ARBA" id="ARBA00022692"/>
    </source>
</evidence>
<evidence type="ECO:0008006" key="13">
    <source>
        <dbReference type="Google" id="ProtNLM"/>
    </source>
</evidence>
<evidence type="ECO:0000256" key="1">
    <source>
        <dbReference type="ARBA" id="ARBA00004167"/>
    </source>
</evidence>
<dbReference type="Proteomes" id="UP001432027">
    <property type="component" value="Unassembled WGS sequence"/>
</dbReference>
<keyword evidence="3" id="KW-0812">Transmembrane</keyword>
<feature type="disulfide bond" evidence="10">
    <location>
        <begin position="297"/>
        <end position="312"/>
    </location>
</feature>
<keyword evidence="7" id="KW-0472">Membrane</keyword>
<dbReference type="Gene3D" id="4.10.1220.10">
    <property type="entry name" value="EGF-type module"/>
    <property type="match status" value="1"/>
</dbReference>
<keyword evidence="12" id="KW-1185">Reference proteome</keyword>
<feature type="disulfide bond" evidence="10">
    <location>
        <begin position="124"/>
        <end position="139"/>
    </location>
</feature>
<dbReference type="PRINTS" id="PR00261">
    <property type="entry name" value="LDLRECEPTOR"/>
</dbReference>
<dbReference type="EMBL" id="BTSX01000002">
    <property type="protein sequence ID" value="GMS85352.1"/>
    <property type="molecule type" value="Genomic_DNA"/>
</dbReference>
<dbReference type="InterPro" id="IPR050685">
    <property type="entry name" value="LDLR"/>
</dbReference>
<dbReference type="GO" id="GO:0016192">
    <property type="term" value="P:vesicle-mediated transport"/>
    <property type="evidence" value="ECO:0007669"/>
    <property type="project" value="UniProtKB-ARBA"/>
</dbReference>
<gene>
    <name evidence="11" type="ORF">PENTCL1PPCAC_7527</name>
</gene>
<dbReference type="SUPFAM" id="SSF57424">
    <property type="entry name" value="LDL receptor-like module"/>
    <property type="match status" value="5"/>
</dbReference>
<proteinExistence type="predicted"/>
<dbReference type="SMART" id="SM00192">
    <property type="entry name" value="LDLa"/>
    <property type="match status" value="6"/>
</dbReference>
<dbReference type="GO" id="GO:0012505">
    <property type="term" value="C:endomembrane system"/>
    <property type="evidence" value="ECO:0007669"/>
    <property type="project" value="UniProtKB-SubCell"/>
</dbReference>
<evidence type="ECO:0000313" key="11">
    <source>
        <dbReference type="EMBL" id="GMS85352.1"/>
    </source>
</evidence>
<comment type="caution">
    <text evidence="10">Lacks conserved residue(s) required for the propagation of feature annotation.</text>
</comment>
<evidence type="ECO:0000256" key="2">
    <source>
        <dbReference type="ARBA" id="ARBA00004308"/>
    </source>
</evidence>
<evidence type="ECO:0000256" key="4">
    <source>
        <dbReference type="ARBA" id="ARBA00022729"/>
    </source>
</evidence>
<dbReference type="Gene3D" id="4.10.400.10">
    <property type="entry name" value="Low-density Lipoprotein Receptor"/>
    <property type="match status" value="5"/>
</dbReference>
<dbReference type="GO" id="GO:0005886">
    <property type="term" value="C:plasma membrane"/>
    <property type="evidence" value="ECO:0007669"/>
    <property type="project" value="TreeGrafter"/>
</dbReference>